<dbReference type="Proteomes" id="UP000076842">
    <property type="component" value="Unassembled WGS sequence"/>
</dbReference>
<evidence type="ECO:0000256" key="2">
    <source>
        <dbReference type="ARBA" id="ARBA00022723"/>
    </source>
</evidence>
<dbReference type="InterPro" id="IPR016522">
    <property type="entry name" value="RSM22_mit_bud"/>
</dbReference>
<dbReference type="OrthoDB" id="421327at2759"/>
<dbReference type="GO" id="GO:0046872">
    <property type="term" value="F:metal ion binding"/>
    <property type="evidence" value="ECO:0007669"/>
    <property type="project" value="UniProtKB-KW"/>
</dbReference>
<comment type="function">
    <text evidence="7">Mitochondrial ribosome (mitoribosome) assembly factor. Binds at the interface of the head and body domains of the mitochondrial small ribosomal subunit (mt-SSU), occluding the mRNA channel and preventing compaction of the head domain towards the body. Probable inactive methyltransferase: retains the characteristic folding and ability to bind S-adenosyl-L-methionine, but it probably lost its methyltransferase activity.</text>
</comment>
<feature type="compositionally biased region" description="Basic and acidic residues" evidence="8">
    <location>
        <begin position="610"/>
        <end position="636"/>
    </location>
</feature>
<dbReference type="EMBL" id="KV423995">
    <property type="protein sequence ID" value="KZT55403.1"/>
    <property type="molecule type" value="Genomic_DNA"/>
</dbReference>
<keyword evidence="5" id="KW-0411">Iron-sulfur</keyword>
<evidence type="ECO:0000256" key="8">
    <source>
        <dbReference type="SAM" id="MobiDB-lite"/>
    </source>
</evidence>
<evidence type="ECO:0000313" key="9">
    <source>
        <dbReference type="EMBL" id="KZT55403.1"/>
    </source>
</evidence>
<dbReference type="Pfam" id="PF09243">
    <property type="entry name" value="Rsm22"/>
    <property type="match status" value="2"/>
</dbReference>
<keyword evidence="2" id="KW-0479">Metal-binding</keyword>
<evidence type="ECO:0000313" key="10">
    <source>
        <dbReference type="Proteomes" id="UP000076842"/>
    </source>
</evidence>
<dbReference type="PIRSF" id="PIRSF007797">
    <property type="entry name" value="RSM22"/>
    <property type="match status" value="1"/>
</dbReference>
<gene>
    <name evidence="9" type="ORF">CALCODRAFT_353125</name>
</gene>
<dbReference type="AlphaFoldDB" id="A0A165ERV3"/>
<evidence type="ECO:0000256" key="7">
    <source>
        <dbReference type="ARBA" id="ARBA00045681"/>
    </source>
</evidence>
<dbReference type="InParanoid" id="A0A165ERV3"/>
<organism evidence="9 10">
    <name type="scientific">Calocera cornea HHB12733</name>
    <dbReference type="NCBI Taxonomy" id="1353952"/>
    <lineage>
        <taxon>Eukaryota</taxon>
        <taxon>Fungi</taxon>
        <taxon>Dikarya</taxon>
        <taxon>Basidiomycota</taxon>
        <taxon>Agaricomycotina</taxon>
        <taxon>Dacrymycetes</taxon>
        <taxon>Dacrymycetales</taxon>
        <taxon>Dacrymycetaceae</taxon>
        <taxon>Calocera</taxon>
    </lineage>
</organism>
<feature type="region of interest" description="Disordered" evidence="8">
    <location>
        <begin position="596"/>
        <end position="636"/>
    </location>
</feature>
<dbReference type="GO" id="GO:0005763">
    <property type="term" value="C:mitochondrial small ribosomal subunit"/>
    <property type="evidence" value="ECO:0007669"/>
    <property type="project" value="TreeGrafter"/>
</dbReference>
<evidence type="ECO:0000256" key="3">
    <source>
        <dbReference type="ARBA" id="ARBA00022946"/>
    </source>
</evidence>
<dbReference type="GO" id="GO:0006412">
    <property type="term" value="P:translation"/>
    <property type="evidence" value="ECO:0007669"/>
    <property type="project" value="InterPro"/>
</dbReference>
<keyword evidence="3" id="KW-0809">Transit peptide</keyword>
<keyword evidence="4" id="KW-0408">Iron</keyword>
<evidence type="ECO:0000256" key="5">
    <source>
        <dbReference type="ARBA" id="ARBA00023014"/>
    </source>
</evidence>
<sequence>MHCLRRARLLRVPLARGVQNAPNPPLNLDPSYEELMKGPDLLSLRNRKHQRKSAIPELQYSPVPHPDDEAQIDFDGKALDLEEDTTLDWDRKEDRRSFAAAYGSKRLGMVELPFELVNKISNIIGELDKQELRSDAKRLYLRPSDEKWQVLPLASTKTRQGDRSARDGMAYISVGMPAQYAAVENVLQEVRGRLGPRDDLGLEGWSPTHVLDLSAGVGAALWASLKVFQGKDAPADEDSLPHSTIQSYVAVNPNEGWTKLAQELHENVDIGGTQVSYISGLTENTLPPDVRPNTLAISAFTLSQLSSENKRRTAIKELWKTGAEVMVLIDRGTKEGFSNIANARRHLLRYGKGEAITAVVGKDAYPAELEELTMGKKTFVEEPSLKQLPDGTPLEDVPALCHVVAPCPHDGPCPLYEALLGGGKDYCHFSQRLQRPAFVRLTKHSNQGDEDIAYSYVVVRRGRRPTLHADSERRGTGRLGGVGKAEVLREREKRAAQLPEFHHDEEPIVGLPEEEEVAMSTVMHADHEAIRLEAYEWPRIVYPPLKRSGHIVFDMCTKSGTIERHTIPKSQGKQPYYDARKASWGDSFPHAPKINPVVRERGIRRLTKMSKPETFRPPKERSERRERRERREAELE</sequence>
<reference evidence="9 10" key="1">
    <citation type="journal article" date="2016" name="Mol. Biol. Evol.">
        <title>Comparative Genomics of Early-Diverging Mushroom-Forming Fungi Provides Insights into the Origins of Lignocellulose Decay Capabilities.</title>
        <authorList>
            <person name="Nagy L.G."/>
            <person name="Riley R."/>
            <person name="Tritt A."/>
            <person name="Adam C."/>
            <person name="Daum C."/>
            <person name="Floudas D."/>
            <person name="Sun H."/>
            <person name="Yadav J.S."/>
            <person name="Pangilinan J."/>
            <person name="Larsson K.H."/>
            <person name="Matsuura K."/>
            <person name="Barry K."/>
            <person name="Labutti K."/>
            <person name="Kuo R."/>
            <person name="Ohm R.A."/>
            <person name="Bhattacharya S.S."/>
            <person name="Shirouzu T."/>
            <person name="Yoshinaga Y."/>
            <person name="Martin F.M."/>
            <person name="Grigoriev I.V."/>
            <person name="Hibbett D.S."/>
        </authorList>
    </citation>
    <scope>NUCLEOTIDE SEQUENCE [LARGE SCALE GENOMIC DNA]</scope>
    <source>
        <strain evidence="9 10">HHB12733</strain>
    </source>
</reference>
<protein>
    <submittedName>
        <fullName evidence="9">Rsm22-domain-containing protein</fullName>
    </submittedName>
</protein>
<accession>A0A165ERV3</accession>
<keyword evidence="10" id="KW-1185">Reference proteome</keyword>
<dbReference type="GO" id="GO:0003735">
    <property type="term" value="F:structural constituent of ribosome"/>
    <property type="evidence" value="ECO:0007669"/>
    <property type="project" value="TreeGrafter"/>
</dbReference>
<keyword evidence="6" id="KW-0496">Mitochondrion</keyword>
<evidence type="ECO:0000256" key="1">
    <source>
        <dbReference type="ARBA" id="ARBA00004173"/>
    </source>
</evidence>
<dbReference type="GO" id="GO:0051536">
    <property type="term" value="F:iron-sulfur cluster binding"/>
    <property type="evidence" value="ECO:0007669"/>
    <property type="project" value="UniProtKB-KW"/>
</dbReference>
<evidence type="ECO:0000256" key="6">
    <source>
        <dbReference type="ARBA" id="ARBA00023128"/>
    </source>
</evidence>
<comment type="subcellular location">
    <subcellularLocation>
        <location evidence="1">Mitochondrion</location>
    </subcellularLocation>
</comment>
<proteinExistence type="predicted"/>
<name>A0A165ERV3_9BASI</name>
<dbReference type="STRING" id="1353952.A0A165ERV3"/>
<evidence type="ECO:0000256" key="4">
    <source>
        <dbReference type="ARBA" id="ARBA00023004"/>
    </source>
</evidence>
<dbReference type="GO" id="GO:0008168">
    <property type="term" value="F:methyltransferase activity"/>
    <property type="evidence" value="ECO:0007669"/>
    <property type="project" value="InterPro"/>
</dbReference>
<dbReference type="PANTHER" id="PTHR13184:SF5">
    <property type="entry name" value="METHYLTRANSFERASE-LIKE PROTEIN 17, MITOCHONDRIAL"/>
    <property type="match status" value="1"/>
</dbReference>
<dbReference type="PANTHER" id="PTHR13184">
    <property type="entry name" value="37S RIBOSOMAL PROTEIN S22"/>
    <property type="match status" value="1"/>
</dbReference>
<dbReference type="InterPro" id="IPR015324">
    <property type="entry name" value="Ribosomal_Rsm22-like"/>
</dbReference>
<dbReference type="InterPro" id="IPR052571">
    <property type="entry name" value="Mt_RNA_Methyltransferase"/>
</dbReference>